<evidence type="ECO:0000256" key="7">
    <source>
        <dbReference type="ARBA" id="ARBA00023004"/>
    </source>
</evidence>
<dbReference type="PANTHER" id="PTHR10209:SF243">
    <property type="entry name" value="FERULOYL COA ORTHO-HYDROXYLASE 1-RELATED"/>
    <property type="match status" value="1"/>
</dbReference>
<keyword evidence="7 10" id="KW-0408">Iron</keyword>
<keyword evidence="4 10" id="KW-0479">Metal-binding</keyword>
<comment type="cofactor">
    <cofactor evidence="1">
        <name>L-ascorbate</name>
        <dbReference type="ChEBI" id="CHEBI:38290"/>
    </cofactor>
</comment>
<evidence type="ECO:0000256" key="8">
    <source>
        <dbReference type="ARBA" id="ARBA00048503"/>
    </source>
</evidence>
<proteinExistence type="inferred from homology"/>
<evidence type="ECO:0000256" key="1">
    <source>
        <dbReference type="ARBA" id="ARBA00001961"/>
    </source>
</evidence>
<dbReference type="AlphaFoldDB" id="A0AAD9U5U6"/>
<evidence type="ECO:0000256" key="3">
    <source>
        <dbReference type="ARBA" id="ARBA00008056"/>
    </source>
</evidence>
<dbReference type="PANTHER" id="PTHR10209">
    <property type="entry name" value="OXIDOREDUCTASE, 2OG-FE II OXYGENASE FAMILY PROTEIN"/>
    <property type="match status" value="1"/>
</dbReference>
<evidence type="ECO:0000259" key="11">
    <source>
        <dbReference type="PROSITE" id="PS51471"/>
    </source>
</evidence>
<evidence type="ECO:0000256" key="2">
    <source>
        <dbReference type="ARBA" id="ARBA00004918"/>
    </source>
</evidence>
<dbReference type="InterPro" id="IPR005123">
    <property type="entry name" value="Oxoglu/Fe-dep_dioxygenase_dom"/>
</dbReference>
<dbReference type="InterPro" id="IPR027443">
    <property type="entry name" value="IPNS-like_sf"/>
</dbReference>
<name>A0AAD9U5U6_9ROSI</name>
<dbReference type="GO" id="GO:0102312">
    <property type="term" value="F:4-coumaroyl 2'-hydroxylase activity"/>
    <property type="evidence" value="ECO:0007669"/>
    <property type="project" value="UniProtKB-EC"/>
</dbReference>
<dbReference type="GO" id="GO:0009805">
    <property type="term" value="P:coumarin biosynthetic process"/>
    <property type="evidence" value="ECO:0007669"/>
    <property type="project" value="UniProtKB-ARBA"/>
</dbReference>
<comment type="pathway">
    <text evidence="2">Phenylpropanoid metabolism.</text>
</comment>
<dbReference type="Pfam" id="PF03171">
    <property type="entry name" value="2OG-FeII_Oxy"/>
    <property type="match status" value="1"/>
</dbReference>
<evidence type="ECO:0000256" key="5">
    <source>
        <dbReference type="ARBA" id="ARBA00022964"/>
    </source>
</evidence>
<keyword evidence="6 10" id="KW-0560">Oxidoreductase</keyword>
<accession>A0AAD9U5U6</accession>
<comment type="catalytic activity">
    <reaction evidence="9">
        <text>(E)-4-coumaroyl-CoA + 2-oxoglutarate + O2 = (E)-2,4-dihydroxycinnamoyl-CoA + succinate + CO2</text>
        <dbReference type="Rhea" id="RHEA:57868"/>
        <dbReference type="ChEBI" id="CHEBI:15379"/>
        <dbReference type="ChEBI" id="CHEBI:16526"/>
        <dbReference type="ChEBI" id="CHEBI:16810"/>
        <dbReference type="ChEBI" id="CHEBI:30031"/>
        <dbReference type="ChEBI" id="CHEBI:85008"/>
        <dbReference type="ChEBI" id="CHEBI:142398"/>
        <dbReference type="EC" id="1.14.11.62"/>
    </reaction>
</comment>
<evidence type="ECO:0000256" key="4">
    <source>
        <dbReference type="ARBA" id="ARBA00022723"/>
    </source>
</evidence>
<evidence type="ECO:0000313" key="13">
    <source>
        <dbReference type="Proteomes" id="UP001280121"/>
    </source>
</evidence>
<evidence type="ECO:0000256" key="6">
    <source>
        <dbReference type="ARBA" id="ARBA00023002"/>
    </source>
</evidence>
<dbReference type="GO" id="GO:0046872">
    <property type="term" value="F:metal ion binding"/>
    <property type="evidence" value="ECO:0007669"/>
    <property type="project" value="UniProtKB-KW"/>
</dbReference>
<reference evidence="12" key="1">
    <citation type="journal article" date="2023" name="Plant J.">
        <title>Genome sequences and population genomics provide insights into the demographic history, inbreeding, and mutation load of two 'living fossil' tree species of Dipteronia.</title>
        <authorList>
            <person name="Feng Y."/>
            <person name="Comes H.P."/>
            <person name="Chen J."/>
            <person name="Zhu S."/>
            <person name="Lu R."/>
            <person name="Zhang X."/>
            <person name="Li P."/>
            <person name="Qiu J."/>
            <person name="Olsen K.M."/>
            <person name="Qiu Y."/>
        </authorList>
    </citation>
    <scope>NUCLEOTIDE SEQUENCE</scope>
    <source>
        <strain evidence="12">KIB01</strain>
    </source>
</reference>
<comment type="caution">
    <text evidence="12">The sequence shown here is derived from an EMBL/GenBank/DDBJ whole genome shotgun (WGS) entry which is preliminary data.</text>
</comment>
<protein>
    <recommendedName>
        <fullName evidence="11">Fe2OG dioxygenase domain-containing protein</fullName>
    </recommendedName>
</protein>
<keyword evidence="13" id="KW-1185">Reference proteome</keyword>
<evidence type="ECO:0000256" key="10">
    <source>
        <dbReference type="RuleBase" id="RU003682"/>
    </source>
</evidence>
<dbReference type="InterPro" id="IPR026992">
    <property type="entry name" value="DIOX_N"/>
</dbReference>
<sequence length="373" mass="42062">MAEAISVSLNDSSDVKDFVIKQGYGVKDLSDMGLKILPEQYIQPLEERLMTEVEPKESIPVIDMSKWDDAQVANSICDAAEKWGFFQVVNHGVSLQVLDDVKKATHDFFGLPADEKVKYYSKGNSPFSNVYYVPGFEPEFDKPAGWKDYLGLHYVSEDDASALWPPVCKMIFFFFTCRDQILEFVKGCKPVINRLVQVLMKRLNVHEIDETKQNLLMGTIRANLNYYPICPNPELTVGLGRHSDFSTLTVLLQDDIGGLYIRANEGEDKWIHVLPINGALSINIGDALQIMSNDRYKSVEHRVAANGSKNRISVPIFVNPRPQDIIGPLPEALTNNVGEKPIYKQVLFSDYMKHFFSKGGDGKKTIDFVKITN</sequence>
<feature type="domain" description="Fe2OG dioxygenase" evidence="11">
    <location>
        <begin position="218"/>
        <end position="320"/>
    </location>
</feature>
<comment type="catalytic activity">
    <reaction evidence="8">
        <text>(E)-feruloyl-CoA + 2-oxoglutarate + O2 = (E)-6-hydroxyferuloyl-CoA + succinate + CO2</text>
        <dbReference type="Rhea" id="RHEA:57856"/>
        <dbReference type="ChEBI" id="CHEBI:15379"/>
        <dbReference type="ChEBI" id="CHEBI:16526"/>
        <dbReference type="ChEBI" id="CHEBI:16810"/>
        <dbReference type="ChEBI" id="CHEBI:30031"/>
        <dbReference type="ChEBI" id="CHEBI:87305"/>
        <dbReference type="ChEBI" id="CHEBI:142390"/>
        <dbReference type="EC" id="1.14.11.61"/>
    </reaction>
</comment>
<comment type="similarity">
    <text evidence="3 10">Belongs to the iron/ascorbate-dependent oxidoreductase family.</text>
</comment>
<dbReference type="Gene3D" id="2.60.120.330">
    <property type="entry name" value="B-lactam Antibiotic, Isopenicillin N Synthase, Chain"/>
    <property type="match status" value="1"/>
</dbReference>
<dbReference type="InterPro" id="IPR044861">
    <property type="entry name" value="IPNS-like_FE2OG_OXY"/>
</dbReference>
<dbReference type="FunFam" id="2.60.120.330:FF:000023">
    <property type="entry name" value="Feruloyl CoA ortho-hydroxylase 1"/>
    <property type="match status" value="1"/>
</dbReference>
<evidence type="ECO:0000256" key="9">
    <source>
        <dbReference type="ARBA" id="ARBA00049557"/>
    </source>
</evidence>
<dbReference type="SUPFAM" id="SSF51197">
    <property type="entry name" value="Clavaminate synthase-like"/>
    <property type="match status" value="1"/>
</dbReference>
<keyword evidence="5" id="KW-0223">Dioxygenase</keyword>
<dbReference type="PRINTS" id="PR00682">
    <property type="entry name" value="IPNSYNTHASE"/>
</dbReference>
<evidence type="ECO:0000313" key="12">
    <source>
        <dbReference type="EMBL" id="KAK2648088.1"/>
    </source>
</evidence>
<gene>
    <name evidence="12" type="ORF">Ddye_015577</name>
</gene>
<dbReference type="Proteomes" id="UP001280121">
    <property type="component" value="Unassembled WGS sequence"/>
</dbReference>
<dbReference type="EMBL" id="JANJYI010000005">
    <property type="protein sequence ID" value="KAK2648088.1"/>
    <property type="molecule type" value="Genomic_DNA"/>
</dbReference>
<organism evidence="12 13">
    <name type="scientific">Dipteronia dyeriana</name>
    <dbReference type="NCBI Taxonomy" id="168575"/>
    <lineage>
        <taxon>Eukaryota</taxon>
        <taxon>Viridiplantae</taxon>
        <taxon>Streptophyta</taxon>
        <taxon>Embryophyta</taxon>
        <taxon>Tracheophyta</taxon>
        <taxon>Spermatophyta</taxon>
        <taxon>Magnoliopsida</taxon>
        <taxon>eudicotyledons</taxon>
        <taxon>Gunneridae</taxon>
        <taxon>Pentapetalae</taxon>
        <taxon>rosids</taxon>
        <taxon>malvids</taxon>
        <taxon>Sapindales</taxon>
        <taxon>Sapindaceae</taxon>
        <taxon>Hippocastanoideae</taxon>
        <taxon>Acereae</taxon>
        <taxon>Dipteronia</taxon>
    </lineage>
</organism>
<dbReference type="Pfam" id="PF14226">
    <property type="entry name" value="DIOX_N"/>
    <property type="match status" value="1"/>
</dbReference>
<dbReference type="PROSITE" id="PS51471">
    <property type="entry name" value="FE2OG_OXY"/>
    <property type="match status" value="1"/>
</dbReference>